<evidence type="ECO:0000313" key="3">
    <source>
        <dbReference type="Proteomes" id="UP000032582"/>
    </source>
</evidence>
<evidence type="ECO:0000256" key="1">
    <source>
        <dbReference type="SAM" id="MobiDB-lite"/>
    </source>
</evidence>
<protein>
    <submittedName>
        <fullName evidence="2">Uncharacterized protein</fullName>
    </submittedName>
</protein>
<dbReference type="PATRIC" id="fig|582.24.peg.6859"/>
<dbReference type="Proteomes" id="UP000032582">
    <property type="component" value="Unassembled WGS sequence"/>
</dbReference>
<name>A0A0D8L4R5_MORMO</name>
<reference evidence="2 3" key="1">
    <citation type="submission" date="2015-02" db="EMBL/GenBank/DDBJ databases">
        <title>Whole genome shotgun sequencing of cultured foodborne pathogen.</title>
        <authorList>
            <person name="Timme R."/>
            <person name="Allard M.W."/>
            <person name="Strain E."/>
            <person name="Evans P.S."/>
            <person name="Brown E."/>
        </authorList>
    </citation>
    <scope>NUCLEOTIDE SEQUENCE [LARGE SCALE GENOMIC DNA]</scope>
    <source>
        <strain evidence="2 3">GCSL-TSO-24</strain>
    </source>
</reference>
<evidence type="ECO:0000313" key="2">
    <source>
        <dbReference type="EMBL" id="KJF75858.1"/>
    </source>
</evidence>
<sequence>LTADIHDFHFAVLPFKESFMCFSHAISGGEDYPISSGPAGYDHRPPPPEALNSGAPAKNHAIVQR</sequence>
<comment type="caution">
    <text evidence="2">The sequence shown here is derived from an EMBL/GenBank/DDBJ whole genome shotgun (WGS) entry which is preliminary data.</text>
</comment>
<organism evidence="2 3">
    <name type="scientific">Morganella morganii</name>
    <name type="common">Proteus morganii</name>
    <dbReference type="NCBI Taxonomy" id="582"/>
    <lineage>
        <taxon>Bacteria</taxon>
        <taxon>Pseudomonadati</taxon>
        <taxon>Pseudomonadota</taxon>
        <taxon>Gammaproteobacteria</taxon>
        <taxon>Enterobacterales</taxon>
        <taxon>Morganellaceae</taxon>
        <taxon>Morganella</taxon>
    </lineage>
</organism>
<feature type="non-terminal residue" evidence="2">
    <location>
        <position position="1"/>
    </location>
</feature>
<dbReference type="EMBL" id="JZSH01000501">
    <property type="protein sequence ID" value="KJF75858.1"/>
    <property type="molecule type" value="Genomic_DNA"/>
</dbReference>
<gene>
    <name evidence="2" type="ORF">UA45_21550</name>
</gene>
<proteinExistence type="predicted"/>
<accession>A0A0D8L4R5</accession>
<dbReference type="AlphaFoldDB" id="A0A0D8L4R5"/>
<feature type="region of interest" description="Disordered" evidence="1">
    <location>
        <begin position="33"/>
        <end position="65"/>
    </location>
</feature>